<protein>
    <submittedName>
        <fullName evidence="1">Uncharacterized protein</fullName>
    </submittedName>
</protein>
<reference evidence="1 2" key="1">
    <citation type="submission" date="2020-08" db="EMBL/GenBank/DDBJ databases">
        <title>Genomic Encyclopedia of Type Strains, Phase III (KMG-III): the genomes of soil and plant-associated and newly described type strains.</title>
        <authorList>
            <person name="Whitman W."/>
        </authorList>
    </citation>
    <scope>NUCLEOTIDE SEQUENCE [LARGE SCALE GENOMIC DNA]</scope>
    <source>
        <strain evidence="1 2">CECT 8960</strain>
    </source>
</reference>
<keyword evidence="2" id="KW-1185">Reference proteome</keyword>
<dbReference type="Proteomes" id="UP000520767">
    <property type="component" value="Unassembled WGS sequence"/>
</dbReference>
<sequence>MFRLAMIDASMGFAPVDSVVAALSLLDGARL</sequence>
<name>A0A7W7VHD7_9PSEU</name>
<accession>A0A7W7VHD7</accession>
<evidence type="ECO:0000313" key="1">
    <source>
        <dbReference type="EMBL" id="MBB4909975.1"/>
    </source>
</evidence>
<proteinExistence type="predicted"/>
<organism evidence="1 2">
    <name type="scientific">Actinophytocola algeriensis</name>
    <dbReference type="NCBI Taxonomy" id="1768010"/>
    <lineage>
        <taxon>Bacteria</taxon>
        <taxon>Bacillati</taxon>
        <taxon>Actinomycetota</taxon>
        <taxon>Actinomycetes</taxon>
        <taxon>Pseudonocardiales</taxon>
        <taxon>Pseudonocardiaceae</taxon>
    </lineage>
</organism>
<comment type="caution">
    <text evidence="1">The sequence shown here is derived from an EMBL/GenBank/DDBJ whole genome shotgun (WGS) entry which is preliminary data.</text>
</comment>
<dbReference type="EMBL" id="JACHJQ010000006">
    <property type="protein sequence ID" value="MBB4909975.1"/>
    <property type="molecule type" value="Genomic_DNA"/>
</dbReference>
<gene>
    <name evidence="1" type="ORF">FHR82_006233</name>
</gene>
<dbReference type="AlphaFoldDB" id="A0A7W7VHD7"/>
<evidence type="ECO:0000313" key="2">
    <source>
        <dbReference type="Proteomes" id="UP000520767"/>
    </source>
</evidence>